<evidence type="ECO:0000313" key="2">
    <source>
        <dbReference type="EMBL" id="MEN1761462.1"/>
    </source>
</evidence>
<dbReference type="InterPro" id="IPR014820">
    <property type="entry name" value="PriCT_1"/>
</dbReference>
<feature type="domain" description="Primase C-terminal 1" evidence="1">
    <location>
        <begin position="208"/>
        <end position="273"/>
    </location>
</feature>
<dbReference type="RefSeq" id="WP_343186751.1">
    <property type="nucleotide sequence ID" value="NZ_JBCITM010000016.1"/>
</dbReference>
<keyword evidence="3" id="KW-1185">Reference proteome</keyword>
<sequence>MNENITISHVRHCKETNCRPEETTWPVFIEKLRTPEVIEQSIYEFHEMDDKEQKPIKDGAGFVGGYVKGSRTKDNIKYRDVIALDADNVPQGADFIEACKTALSGTTFIIYNTIRHTDHAQRFRLLVLTERISSREQYKLEARQIMNMVGAEYFDDSSDEWERFMYYPKVCKDAKYVFHHNDGAAWQPGSAATVAAKPQINSNPVLPEEFQRDIPEGERDKTFTRLAGLMLNNMPPEAVLEFLLYQNEKYCSPPMDPAQVKKIVKSIGSKEMAKAQAEFTEVKDFKKKALPCFPVNALPPELANYVEKLSTALQVPPDLPASLLLSILATCCAGKVRVQGVPGWIEPTNLFTLVILPPGERKSATLSALRRPVDEFEALETERLAPEIAKQQAEYRALEKVVTKRENTLAKEPNDYGALADLQQAAEKLLNFEVMKAPRLTTSDATPEKVVNLMADNGGRLAILSAEGGLIEIAAGRYSNGMSNFEYLLHGHAGDTIRVDRVGRPADIIKKPALTVGITAQPDVLKVIQKNAQFRGRGLSARFMYSLPRPMVGNRDTHPEPMPENLQRDYENMIYMLLKTLDGDVALMLSPEAAEVSQRFAAWLEPKLKPETGEYSAFADWCAKAHGAALRIAGLLHMADLKDDYKIDAETMEKAFKIILYYTEHAKRALGADEQAEHDSARKAIKIIKAEGVELVTPRLLMKKNRIEWPNAEEALETLETLEAHGYLSAVETKRRGRPSPTFAVNPDYFK</sequence>
<accession>A0ABU9VWF9</accession>
<dbReference type="InterPro" id="IPR025048">
    <property type="entry name" value="DUF3987"/>
</dbReference>
<evidence type="ECO:0000259" key="1">
    <source>
        <dbReference type="SMART" id="SM00942"/>
    </source>
</evidence>
<dbReference type="Proteomes" id="UP001407405">
    <property type="component" value="Unassembled WGS sequence"/>
</dbReference>
<comment type="caution">
    <text evidence="2">The sequence shown here is derived from an EMBL/GenBank/DDBJ whole genome shotgun (WGS) entry which is preliminary data.</text>
</comment>
<dbReference type="Pfam" id="PF13148">
    <property type="entry name" value="DUF3987"/>
    <property type="match status" value="1"/>
</dbReference>
<dbReference type="Pfam" id="PF08708">
    <property type="entry name" value="PriCT_1"/>
    <property type="match status" value="1"/>
</dbReference>
<dbReference type="EMBL" id="JBCITM010000016">
    <property type="protein sequence ID" value="MEN1761462.1"/>
    <property type="molecule type" value="Genomic_DNA"/>
</dbReference>
<proteinExistence type="predicted"/>
<evidence type="ECO:0000313" key="3">
    <source>
        <dbReference type="Proteomes" id="UP001407405"/>
    </source>
</evidence>
<name>A0ABU9VWF9_9CLOT</name>
<gene>
    <name evidence="2" type="ORF">AAIG11_13295</name>
</gene>
<reference evidence="2 3" key="1">
    <citation type="submission" date="2024-04" db="EMBL/GenBank/DDBJ databases">
        <title>Genome sequencing and metabolic network reconstruction of aminoacids and betaine degradation by Anoxynatronum sibiricum.</title>
        <authorList>
            <person name="Detkova E.N."/>
            <person name="Boltjanskaja Y.V."/>
            <person name="Mardanov A.V."/>
            <person name="Kevbrin V."/>
        </authorList>
    </citation>
    <scope>NUCLEOTIDE SEQUENCE [LARGE SCALE GENOMIC DNA]</scope>
    <source>
        <strain evidence="2 3">Z-7981</strain>
    </source>
</reference>
<organism evidence="2 3">
    <name type="scientific">Anoxynatronum sibiricum</name>
    <dbReference type="NCBI Taxonomy" id="210623"/>
    <lineage>
        <taxon>Bacteria</taxon>
        <taxon>Bacillati</taxon>
        <taxon>Bacillota</taxon>
        <taxon>Clostridia</taxon>
        <taxon>Eubacteriales</taxon>
        <taxon>Clostridiaceae</taxon>
        <taxon>Anoxynatronum</taxon>
    </lineage>
</organism>
<protein>
    <submittedName>
        <fullName evidence="2">DUF3987 domain-containing protein</fullName>
    </submittedName>
</protein>
<dbReference type="SMART" id="SM00942">
    <property type="entry name" value="PriCT_1"/>
    <property type="match status" value="1"/>
</dbReference>